<sequence length="761" mass="80943">MSAVEFRCGVSTAARAHSARVLVVLCAVVVALAAAAGSAAAHAAFQDASPEPGARLPVAPTQVRLVFTESLNRQLTSARIIDARTNRSVPVHVRVQGGRRLIVLPVQRLATGAYLVKWHTVSILDGHALEGSFGFGVRTRAVHGAQRLEQSPLARSGWLRVALRTVWYAALFYFGAGVLLGCAFRSRYGPARWLLGESSPASNDPSGTAGVRRAWGRTRVVGWVAVAAGAGVALAETQDAAGSLTWRGIRAYLFSTTSGEARVAAVLAVLIAALLAGRALRVAAVALLAGLYAVAVGGHANSASPHALALGSDWVHLVAAIAWVGGIAQIAAMWVPGIRDVSPGERRRVMREVLDRFGRVALPAVAVLAVAGGTNALIELGRVSELWTSAYGRVLLVKIALFGVIVAASYTHAFRLRRRIMAAAVGDSAAERHHWRLIGSQPAFAALVLGAAALLAVFPLPPRQLLERAEAGGRSGAGPPRQPPATAGLRAPRPGELASAEQAGPWIAAAWVTPSRGALTGTVRLMNFSIQPVRAHIQVAGAAVRTCGLGCVRFRLAGTPASLRVTARRGRSAHTAVIPVQFRPGGADVARRILNDAIARIDELRAFRIAERLSGGLGGPAAISRYRIATRHDYAITARNAGPSQTVVIGSRVWVRQPDGSWQVQSIPTEDTRELMAWWTHRAGVRLLDVRHVHGRPVADLALADLARTGTIGAPFWFRLRVDLQSRHVLMMRMIAPGHFMNQRYYAFGIPVHVVPPVRSR</sequence>
<feature type="region of interest" description="Disordered" evidence="9">
    <location>
        <begin position="470"/>
        <end position="494"/>
    </location>
</feature>
<dbReference type="SUPFAM" id="SSF81296">
    <property type="entry name" value="E set domains"/>
    <property type="match status" value="1"/>
</dbReference>
<keyword evidence="8 10" id="KW-0472">Membrane</keyword>
<dbReference type="InterPro" id="IPR032694">
    <property type="entry name" value="CopC/D"/>
</dbReference>
<feature type="transmembrane region" description="Helical" evidence="10">
    <location>
        <begin position="390"/>
        <end position="411"/>
    </location>
</feature>
<dbReference type="Pfam" id="PF04234">
    <property type="entry name" value="CopC"/>
    <property type="match status" value="1"/>
</dbReference>
<dbReference type="Pfam" id="PF05425">
    <property type="entry name" value="CopD"/>
    <property type="match status" value="1"/>
</dbReference>
<evidence type="ECO:0000256" key="3">
    <source>
        <dbReference type="ARBA" id="ARBA00022692"/>
    </source>
</evidence>
<evidence type="ECO:0000259" key="12">
    <source>
        <dbReference type="Pfam" id="PF04234"/>
    </source>
</evidence>
<evidence type="ECO:0000256" key="6">
    <source>
        <dbReference type="ARBA" id="ARBA00022989"/>
    </source>
</evidence>
<feature type="domain" description="Copper resistance protein D" evidence="13">
    <location>
        <begin position="352"/>
        <end position="455"/>
    </location>
</feature>
<keyword evidence="5 11" id="KW-0732">Signal</keyword>
<feature type="signal peptide" evidence="11">
    <location>
        <begin position="1"/>
        <end position="43"/>
    </location>
</feature>
<accession>A0ABY5DRA9</accession>
<keyword evidence="6 10" id="KW-1133">Transmembrane helix</keyword>
<evidence type="ECO:0000313" key="15">
    <source>
        <dbReference type="Proteomes" id="UP001056035"/>
    </source>
</evidence>
<evidence type="ECO:0000256" key="1">
    <source>
        <dbReference type="ARBA" id="ARBA00004651"/>
    </source>
</evidence>
<feature type="domain" description="CopC" evidence="12">
    <location>
        <begin position="42"/>
        <end position="137"/>
    </location>
</feature>
<evidence type="ECO:0000256" key="10">
    <source>
        <dbReference type="SAM" id="Phobius"/>
    </source>
</evidence>
<keyword evidence="15" id="KW-1185">Reference proteome</keyword>
<feature type="transmembrane region" description="Helical" evidence="10">
    <location>
        <begin position="357"/>
        <end position="378"/>
    </location>
</feature>
<proteinExistence type="predicted"/>
<keyword evidence="7" id="KW-0186">Copper</keyword>
<dbReference type="RefSeq" id="WP_254570714.1">
    <property type="nucleotide sequence ID" value="NZ_CP098502.1"/>
</dbReference>
<evidence type="ECO:0000259" key="13">
    <source>
        <dbReference type="Pfam" id="PF05425"/>
    </source>
</evidence>
<protein>
    <submittedName>
        <fullName evidence="14">Copper resistance protein CopC/CopD</fullName>
    </submittedName>
</protein>
<name>A0ABY5DRA9_9ACTN</name>
<feature type="transmembrane region" description="Helical" evidence="10">
    <location>
        <begin position="165"/>
        <end position="184"/>
    </location>
</feature>
<keyword evidence="2" id="KW-1003">Cell membrane</keyword>
<evidence type="ECO:0000256" key="9">
    <source>
        <dbReference type="SAM" id="MobiDB-lite"/>
    </source>
</evidence>
<dbReference type="PANTHER" id="PTHR34820">
    <property type="entry name" value="INNER MEMBRANE PROTEIN YEBZ"/>
    <property type="match status" value="1"/>
</dbReference>
<organism evidence="14 15">
    <name type="scientific">Paraconexibacter antarcticus</name>
    <dbReference type="NCBI Taxonomy" id="2949664"/>
    <lineage>
        <taxon>Bacteria</taxon>
        <taxon>Bacillati</taxon>
        <taxon>Actinomycetota</taxon>
        <taxon>Thermoleophilia</taxon>
        <taxon>Solirubrobacterales</taxon>
        <taxon>Paraconexibacteraceae</taxon>
        <taxon>Paraconexibacter</taxon>
    </lineage>
</organism>
<reference evidence="14 15" key="1">
    <citation type="submission" date="2022-06" db="EMBL/GenBank/DDBJ databases">
        <title>Paraconexibacter antarcticus.</title>
        <authorList>
            <person name="Kim C.S."/>
        </authorList>
    </citation>
    <scope>NUCLEOTIDE SEQUENCE [LARGE SCALE GENOMIC DNA]</scope>
    <source>
        <strain evidence="14 15">02-257</strain>
    </source>
</reference>
<dbReference type="InterPro" id="IPR014756">
    <property type="entry name" value="Ig_E-set"/>
</dbReference>
<comment type="subcellular location">
    <subcellularLocation>
        <location evidence="1">Cell membrane</location>
        <topology evidence="1">Multi-pass membrane protein</topology>
    </subcellularLocation>
</comment>
<evidence type="ECO:0000256" key="11">
    <source>
        <dbReference type="SAM" id="SignalP"/>
    </source>
</evidence>
<dbReference type="InterPro" id="IPR008457">
    <property type="entry name" value="Cu-R_CopD_dom"/>
</dbReference>
<keyword evidence="4" id="KW-0479">Metal-binding</keyword>
<dbReference type="EMBL" id="CP098502">
    <property type="protein sequence ID" value="UTI64000.1"/>
    <property type="molecule type" value="Genomic_DNA"/>
</dbReference>
<evidence type="ECO:0000256" key="8">
    <source>
        <dbReference type="ARBA" id="ARBA00023136"/>
    </source>
</evidence>
<dbReference type="Proteomes" id="UP001056035">
    <property type="component" value="Chromosome"/>
</dbReference>
<evidence type="ECO:0000256" key="5">
    <source>
        <dbReference type="ARBA" id="ARBA00022729"/>
    </source>
</evidence>
<dbReference type="Gene3D" id="2.60.40.1220">
    <property type="match status" value="1"/>
</dbReference>
<feature type="transmembrane region" description="Helical" evidence="10">
    <location>
        <begin position="442"/>
        <end position="460"/>
    </location>
</feature>
<dbReference type="InterPro" id="IPR007348">
    <property type="entry name" value="CopC_dom"/>
</dbReference>
<keyword evidence="3 10" id="KW-0812">Transmembrane</keyword>
<evidence type="ECO:0000256" key="4">
    <source>
        <dbReference type="ARBA" id="ARBA00022723"/>
    </source>
</evidence>
<evidence type="ECO:0000313" key="14">
    <source>
        <dbReference type="EMBL" id="UTI64000.1"/>
    </source>
</evidence>
<gene>
    <name evidence="14" type="ORF">NBH00_22000</name>
</gene>
<feature type="chain" id="PRO_5046407557" evidence="11">
    <location>
        <begin position="44"/>
        <end position="761"/>
    </location>
</feature>
<evidence type="ECO:0000256" key="7">
    <source>
        <dbReference type="ARBA" id="ARBA00023008"/>
    </source>
</evidence>
<feature type="transmembrane region" description="Helical" evidence="10">
    <location>
        <begin position="314"/>
        <end position="336"/>
    </location>
</feature>
<feature type="transmembrane region" description="Helical" evidence="10">
    <location>
        <begin position="263"/>
        <end position="294"/>
    </location>
</feature>
<dbReference type="InterPro" id="IPR014755">
    <property type="entry name" value="Cu-Rt/internalin_Ig-like"/>
</dbReference>
<dbReference type="PANTHER" id="PTHR34820:SF4">
    <property type="entry name" value="INNER MEMBRANE PROTEIN YEBZ"/>
    <property type="match status" value="1"/>
</dbReference>
<evidence type="ECO:0000256" key="2">
    <source>
        <dbReference type="ARBA" id="ARBA00022475"/>
    </source>
</evidence>